<keyword evidence="4" id="KW-1185">Reference proteome</keyword>
<dbReference type="OrthoDB" id="9802385at2"/>
<evidence type="ECO:0000256" key="1">
    <source>
        <dbReference type="SAM" id="MobiDB-lite"/>
    </source>
</evidence>
<accession>A0A3P5WPI5</accession>
<dbReference type="SUPFAM" id="SSF109604">
    <property type="entry name" value="HD-domain/PDEase-like"/>
    <property type="match status" value="1"/>
</dbReference>
<dbReference type="SMART" id="SM00471">
    <property type="entry name" value="HDc"/>
    <property type="match status" value="1"/>
</dbReference>
<keyword evidence="3" id="KW-0418">Kinase</keyword>
<gene>
    <name evidence="3" type="primary">relA_1</name>
    <name evidence="3" type="ORF">PSET11_00803</name>
</gene>
<feature type="compositionally biased region" description="Low complexity" evidence="1">
    <location>
        <begin position="194"/>
        <end position="216"/>
    </location>
</feature>
<dbReference type="RefSeq" id="WP_124090805.1">
    <property type="nucleotide sequence ID" value="NZ_CBCRYA010000008.1"/>
</dbReference>
<feature type="region of interest" description="Disordered" evidence="1">
    <location>
        <begin position="193"/>
        <end position="244"/>
    </location>
</feature>
<protein>
    <submittedName>
        <fullName evidence="3">GTP pyrophosphokinase</fullName>
        <ecNumber evidence="3">2.7.6.5</ecNumber>
    </submittedName>
</protein>
<dbReference type="Gene3D" id="1.10.3210.10">
    <property type="entry name" value="Hypothetical protein af1432"/>
    <property type="match status" value="1"/>
</dbReference>
<evidence type="ECO:0000259" key="2">
    <source>
        <dbReference type="SMART" id="SM00471"/>
    </source>
</evidence>
<dbReference type="EC" id="2.7.6.5" evidence="3"/>
<dbReference type="EMBL" id="UXAU01000013">
    <property type="protein sequence ID" value="VDC21441.1"/>
    <property type="molecule type" value="Genomic_DNA"/>
</dbReference>
<evidence type="ECO:0000313" key="3">
    <source>
        <dbReference type="EMBL" id="VDC21441.1"/>
    </source>
</evidence>
<dbReference type="Proteomes" id="UP000280861">
    <property type="component" value="Unassembled WGS sequence"/>
</dbReference>
<dbReference type="AlphaFoldDB" id="A0A3P5WPI5"/>
<reference evidence="3 4" key="1">
    <citation type="submission" date="2018-11" db="EMBL/GenBank/DDBJ databases">
        <authorList>
            <person name="Criscuolo A."/>
        </authorList>
    </citation>
    <scope>NUCLEOTIDE SEQUENCE [LARGE SCALE GENOMIC DNA]</scope>
    <source>
        <strain evidence="3">AT11b</strain>
    </source>
</reference>
<dbReference type="InterPro" id="IPR006674">
    <property type="entry name" value="HD_domain"/>
</dbReference>
<dbReference type="InterPro" id="IPR003607">
    <property type="entry name" value="HD/PDEase_dom"/>
</dbReference>
<dbReference type="GO" id="GO:0016301">
    <property type="term" value="F:kinase activity"/>
    <property type="evidence" value="ECO:0007669"/>
    <property type="project" value="UniProtKB-KW"/>
</dbReference>
<dbReference type="Pfam" id="PF01966">
    <property type="entry name" value="HD"/>
    <property type="match status" value="1"/>
</dbReference>
<feature type="compositionally biased region" description="Acidic residues" evidence="1">
    <location>
        <begin position="221"/>
        <end position="238"/>
    </location>
</feature>
<dbReference type="GO" id="GO:0008728">
    <property type="term" value="F:GTP diphosphokinase activity"/>
    <property type="evidence" value="ECO:0007669"/>
    <property type="project" value="UniProtKB-EC"/>
</dbReference>
<feature type="domain" description="HD/PDEase" evidence="2">
    <location>
        <begin position="33"/>
        <end position="136"/>
    </location>
</feature>
<proteinExistence type="predicted"/>
<keyword evidence="3" id="KW-0808">Transferase</keyword>
<evidence type="ECO:0000313" key="4">
    <source>
        <dbReference type="Proteomes" id="UP000280861"/>
    </source>
</evidence>
<sequence>MPADQPDESMPRFTVATARVLAEVAHDRQKDKLKRPYREHVLAVGDALADFDDDIQIAGYLHDIAEDTPMTRQALLEMGVSERAVETIERLTNRLHENPDDYAAIIREIADDRDATLVKIADNAHNSLPERVKALAAKWPGKPPVTKYRDARPVLYAAVPAEDVRMILERINPWLLPVLDKLSAVDDGDDDNNYADAGAAADGANAADTGRDATSSHADDDNTADSAADDVADADSDADAVSGS</sequence>
<organism evidence="3 4">
    <name type="scientific">Arthrobacter ulcerisalmonis</name>
    <dbReference type="NCBI Taxonomy" id="2483813"/>
    <lineage>
        <taxon>Bacteria</taxon>
        <taxon>Bacillati</taxon>
        <taxon>Actinomycetota</taxon>
        <taxon>Actinomycetes</taxon>
        <taxon>Micrococcales</taxon>
        <taxon>Micrococcaceae</taxon>
        <taxon>Arthrobacter</taxon>
    </lineage>
</organism>
<name>A0A3P5WPI5_9MICC</name>